<dbReference type="Pfam" id="PF13191">
    <property type="entry name" value="AAA_16"/>
    <property type="match status" value="1"/>
</dbReference>
<accession>D0LNB9</accession>
<name>D0LNB9_HALO1</name>
<feature type="region of interest" description="Disordered" evidence="5">
    <location>
        <begin position="356"/>
        <end position="393"/>
    </location>
</feature>
<keyword evidence="7" id="KW-0723">Serine/threonine-protein kinase</keyword>
<feature type="region of interest" description="Disordered" evidence="5">
    <location>
        <begin position="108"/>
        <end position="161"/>
    </location>
</feature>
<evidence type="ECO:0000313" key="8">
    <source>
        <dbReference type="Proteomes" id="UP000001880"/>
    </source>
</evidence>
<protein>
    <submittedName>
        <fullName evidence="7">Serine/threonine protein kinase</fullName>
    </submittedName>
</protein>
<dbReference type="Gene3D" id="3.40.50.300">
    <property type="entry name" value="P-loop containing nucleotide triphosphate hydrolases"/>
    <property type="match status" value="1"/>
</dbReference>
<dbReference type="Gene3D" id="1.10.510.10">
    <property type="entry name" value="Transferase(Phosphotransferase) domain 1"/>
    <property type="match status" value="2"/>
</dbReference>
<dbReference type="GO" id="GO:0005524">
    <property type="term" value="F:ATP binding"/>
    <property type="evidence" value="ECO:0007669"/>
    <property type="project" value="UniProtKB-KW"/>
</dbReference>
<dbReference type="EMBL" id="CP001804">
    <property type="protein sequence ID" value="ACY15296.1"/>
    <property type="molecule type" value="Genomic_DNA"/>
</dbReference>
<keyword evidence="1" id="KW-0808">Transferase</keyword>
<dbReference type="KEGG" id="hoh:Hoch_2768"/>
<dbReference type="PANTHER" id="PTHR43289:SF30">
    <property type="entry name" value="NON-SPECIFIC SERINE_THREONINE PROTEIN KINASE"/>
    <property type="match status" value="1"/>
</dbReference>
<keyword evidence="8" id="KW-1185">Reference proteome</keyword>
<evidence type="ECO:0000256" key="1">
    <source>
        <dbReference type="ARBA" id="ARBA00022679"/>
    </source>
</evidence>
<feature type="domain" description="Protein kinase" evidence="6">
    <location>
        <begin position="14"/>
        <end position="364"/>
    </location>
</feature>
<dbReference type="SMART" id="SM00220">
    <property type="entry name" value="S_TKc"/>
    <property type="match status" value="1"/>
</dbReference>
<dbReference type="InterPro" id="IPR000719">
    <property type="entry name" value="Prot_kinase_dom"/>
</dbReference>
<reference evidence="7 8" key="1">
    <citation type="journal article" date="2010" name="Stand. Genomic Sci.">
        <title>Complete genome sequence of Haliangium ochraceum type strain (SMP-2).</title>
        <authorList>
            <consortium name="US DOE Joint Genome Institute (JGI-PGF)"/>
            <person name="Ivanova N."/>
            <person name="Daum C."/>
            <person name="Lang E."/>
            <person name="Abt B."/>
            <person name="Kopitz M."/>
            <person name="Saunders E."/>
            <person name="Lapidus A."/>
            <person name="Lucas S."/>
            <person name="Glavina Del Rio T."/>
            <person name="Nolan M."/>
            <person name="Tice H."/>
            <person name="Copeland A."/>
            <person name="Cheng J.F."/>
            <person name="Chen F."/>
            <person name="Bruce D."/>
            <person name="Goodwin L."/>
            <person name="Pitluck S."/>
            <person name="Mavromatis K."/>
            <person name="Pati A."/>
            <person name="Mikhailova N."/>
            <person name="Chen A."/>
            <person name="Palaniappan K."/>
            <person name="Land M."/>
            <person name="Hauser L."/>
            <person name="Chang Y.J."/>
            <person name="Jeffries C.D."/>
            <person name="Detter J.C."/>
            <person name="Brettin T."/>
            <person name="Rohde M."/>
            <person name="Goker M."/>
            <person name="Bristow J."/>
            <person name="Markowitz V."/>
            <person name="Eisen J.A."/>
            <person name="Hugenholtz P."/>
            <person name="Kyrpides N.C."/>
            <person name="Klenk H.P."/>
        </authorList>
    </citation>
    <scope>NUCLEOTIDE SEQUENCE [LARGE SCALE GENOMIC DNA]</scope>
    <source>
        <strain evidence="8">DSM 14365 / CIP 107738 / JCM 11303 / AJ 13395 / SMP-2</strain>
    </source>
</reference>
<dbReference type="eggNOG" id="COG0515">
    <property type="taxonomic scope" value="Bacteria"/>
</dbReference>
<evidence type="ECO:0000256" key="2">
    <source>
        <dbReference type="ARBA" id="ARBA00022741"/>
    </source>
</evidence>
<sequence length="1446" mass="158497">MRESTAEFQGNARFERVRPIGAGGAGLVYEVIDREYGTRVALKTLQRVSGDALLRFKNEFRLVQGLRHRNVIRLGELFQEDGRWFFTMELLDGVDFSTFVAHTPRRRRRTARHALPPGLEDGTPEAHAIDRADTPSNAVARDDAPTNVGNESADDDEFIAGPPTCDTEVHVVADGLPGVVAYSPKVQSDSQYRFDEERLRDALFQLVTGLTALHEAGMVHRDIKPHNVMVCDGRVVLLDFGLVSEEQPWHQFDTDTNLLLGTPLYMAPEQAAGHPCTPASDWYAVGTMLYDALCGQLPFEGHPGHVLMEKQHADPLRPSMLSKYAEAIPEDLEDLCMQLLAREPEERPSGAELLARLASRQPPQTAQAAPPGAARRRSATTTTAAPDRDAPWVGRARELARLRTAYQRGPSQQPTLAVVRGNSGVGKSALIEHVARALRDASGALVLRGRCYEHEAVPYKAFDGIIDALSRYLRALRTAVKARRKQREGDEGAARASRTSSMTLPLAALGEEHEGLLAPELAVLGRLFPVLEGVFAPLSDELGSELSTDDGALPAHDDPRDPRELRNHAFAALRELMRRLVRVHPVVLVIDDVQWSDGDSVALLQALFTPPDVPPLFVLASVRSEDVGSELVDELRASFEQALGTEGVCQIELGPLDEEDGSALALALWQRMYPGAESECSVASGHLRALARAIAQESGGSPFFIGELVRHQADSHAASPEESVQPSGITLEGVLNARYEQLESDARTVLDLVAVAGRPVAQGVVLHAAGIRSENHAIIDTLRAQHLVRTRGPRLADAVESYHDRVRETVLHRLQAAEGEVIAIYLRRLADALLAWESDDADMLAACFAGAKMHHAAVRWALRAAQHAETTLAFDRSAHALRLALRSMDQVDENEREAGWPERALLLFRLGHALAHADRSAEAASAFLEASSETASAAQGKRRGRRARKTARPSARANAQLAAPGQHESVTLPGTAALLPLADESFDLDIECRRLAAEQLLRSGSIDRGAALLAQALHDVGLPVPRSDRGALVSLLWRRLRLRLRGLRYRARPPEQISARERQRASVCWSGAVGLAVADPVRGSDFGTRCLLMALKQGDEARIARTLSLDGFHLCSGGSSKRREIIHRVRRARGIARRIGDAHAEGMAALATAAMHVLSGEWRRGNQECQRAGAIFREQCTGVLWELGTLRLLRCLSLFYLGRWHELRNLTTTALRGAEQRGDIYTMASLASFSAYGWLMRDDIASARRAVQAASGQWTKSGYHTQSYLALLGNIQIDLFANDAETAWQRLETALPSLRRALLDRVQMLRLQVWHTHARVLLCLAAKHPGAYVERIAEAEHLAQGMERERLPWSLGLAGLIRAGVHACRGERLEAIAQFERTTTILDDADMGFFAAAARWQQGRLMDGQAGKALMDEAAAVMRKQGVEAPHRVANMLVPGFSIRAL</sequence>
<feature type="compositionally biased region" description="Low complexity" evidence="5">
    <location>
        <begin position="358"/>
        <end position="385"/>
    </location>
</feature>
<dbReference type="InterPro" id="IPR011009">
    <property type="entry name" value="Kinase-like_dom_sf"/>
</dbReference>
<dbReference type="PROSITE" id="PS00108">
    <property type="entry name" value="PROTEIN_KINASE_ST"/>
    <property type="match status" value="1"/>
</dbReference>
<dbReference type="RefSeq" id="WP_012827904.1">
    <property type="nucleotide sequence ID" value="NC_013440.1"/>
</dbReference>
<evidence type="ECO:0000256" key="3">
    <source>
        <dbReference type="ARBA" id="ARBA00022777"/>
    </source>
</evidence>
<evidence type="ECO:0000256" key="4">
    <source>
        <dbReference type="ARBA" id="ARBA00022840"/>
    </source>
</evidence>
<keyword evidence="4" id="KW-0067">ATP-binding</keyword>
<evidence type="ECO:0000313" key="7">
    <source>
        <dbReference type="EMBL" id="ACY15296.1"/>
    </source>
</evidence>
<dbReference type="GO" id="GO:0004674">
    <property type="term" value="F:protein serine/threonine kinase activity"/>
    <property type="evidence" value="ECO:0007669"/>
    <property type="project" value="UniProtKB-KW"/>
</dbReference>
<dbReference type="eggNOG" id="COG3899">
    <property type="taxonomic scope" value="Bacteria"/>
</dbReference>
<dbReference type="SUPFAM" id="SSF56112">
    <property type="entry name" value="Protein kinase-like (PK-like)"/>
    <property type="match status" value="1"/>
</dbReference>
<evidence type="ECO:0000259" key="6">
    <source>
        <dbReference type="PROSITE" id="PS50011"/>
    </source>
</evidence>
<keyword evidence="2" id="KW-0547">Nucleotide-binding</keyword>
<dbReference type="InterPro" id="IPR008271">
    <property type="entry name" value="Ser/Thr_kinase_AS"/>
</dbReference>
<organism evidence="7 8">
    <name type="scientific">Haliangium ochraceum (strain DSM 14365 / JCM 11303 / SMP-2)</name>
    <dbReference type="NCBI Taxonomy" id="502025"/>
    <lineage>
        <taxon>Bacteria</taxon>
        <taxon>Pseudomonadati</taxon>
        <taxon>Myxococcota</taxon>
        <taxon>Polyangia</taxon>
        <taxon>Haliangiales</taxon>
        <taxon>Kofleriaceae</taxon>
        <taxon>Haliangium</taxon>
    </lineage>
</organism>
<gene>
    <name evidence="7" type="ordered locus">Hoch_2768</name>
</gene>
<feature type="compositionally biased region" description="Basic residues" evidence="5">
    <location>
        <begin position="940"/>
        <end position="951"/>
    </location>
</feature>
<dbReference type="Proteomes" id="UP000001880">
    <property type="component" value="Chromosome"/>
</dbReference>
<proteinExistence type="predicted"/>
<dbReference type="STRING" id="502025.Hoch_2768"/>
<keyword evidence="3 7" id="KW-0418">Kinase</keyword>
<evidence type="ECO:0000256" key="5">
    <source>
        <dbReference type="SAM" id="MobiDB-lite"/>
    </source>
</evidence>
<dbReference type="HOGENOM" id="CLU_006404_0_0_7"/>
<dbReference type="PANTHER" id="PTHR43289">
    <property type="entry name" value="MITOGEN-ACTIVATED PROTEIN KINASE KINASE KINASE 20-RELATED"/>
    <property type="match status" value="1"/>
</dbReference>
<dbReference type="CDD" id="cd14014">
    <property type="entry name" value="STKc_PknB_like"/>
    <property type="match status" value="1"/>
</dbReference>
<dbReference type="Pfam" id="PF00069">
    <property type="entry name" value="Pkinase"/>
    <property type="match status" value="2"/>
</dbReference>
<feature type="region of interest" description="Disordered" evidence="5">
    <location>
        <begin position="934"/>
        <end position="967"/>
    </location>
</feature>
<dbReference type="InterPro" id="IPR041664">
    <property type="entry name" value="AAA_16"/>
</dbReference>
<dbReference type="PROSITE" id="PS50011">
    <property type="entry name" value="PROTEIN_KINASE_DOM"/>
    <property type="match status" value="1"/>
</dbReference>
<dbReference type="OrthoDB" id="5476445at2"/>
<dbReference type="InterPro" id="IPR027417">
    <property type="entry name" value="P-loop_NTPase"/>
</dbReference>
<dbReference type="SUPFAM" id="SSF52540">
    <property type="entry name" value="P-loop containing nucleoside triphosphate hydrolases"/>
    <property type="match status" value="1"/>
</dbReference>